<dbReference type="GO" id="GO:0009435">
    <property type="term" value="P:NAD+ biosynthetic process"/>
    <property type="evidence" value="ECO:0007669"/>
    <property type="project" value="InterPro"/>
</dbReference>
<dbReference type="InterPro" id="IPR036068">
    <property type="entry name" value="Nicotinate_pribotase-like_C"/>
</dbReference>
<dbReference type="SUPFAM" id="SSF51690">
    <property type="entry name" value="Nicotinate/Quinolinate PRTase C-terminal domain-like"/>
    <property type="match status" value="1"/>
</dbReference>
<name>A0A8X7U0G3_BRACI</name>
<dbReference type="OrthoDB" id="1731381at2759"/>
<evidence type="ECO:0000259" key="2">
    <source>
        <dbReference type="Pfam" id="PF01729"/>
    </source>
</evidence>
<protein>
    <recommendedName>
        <fullName evidence="2">Quinolinate phosphoribosyl transferase C-terminal domain-containing protein</fullName>
    </recommendedName>
</protein>
<dbReference type="AlphaFoldDB" id="A0A8X7U0G3"/>
<dbReference type="Gene3D" id="3.20.20.70">
    <property type="entry name" value="Aldolase class I"/>
    <property type="match status" value="1"/>
</dbReference>
<dbReference type="Pfam" id="PF01729">
    <property type="entry name" value="QRPTase_C"/>
    <property type="match status" value="1"/>
</dbReference>
<dbReference type="EMBL" id="JAAMPC010000014">
    <property type="protein sequence ID" value="KAG2261705.1"/>
    <property type="molecule type" value="Genomic_DNA"/>
</dbReference>
<evidence type="ECO:0000313" key="4">
    <source>
        <dbReference type="Proteomes" id="UP000886595"/>
    </source>
</evidence>
<proteinExistence type="predicted"/>
<dbReference type="GO" id="GO:0004514">
    <property type="term" value="F:nicotinate-nucleotide diphosphorylase (carboxylating) activity"/>
    <property type="evidence" value="ECO:0007669"/>
    <property type="project" value="InterPro"/>
</dbReference>
<comment type="caution">
    <text evidence="3">The sequence shown here is derived from an EMBL/GenBank/DDBJ whole genome shotgun (WGS) entry which is preliminary data.</text>
</comment>
<organism evidence="3 4">
    <name type="scientific">Brassica carinata</name>
    <name type="common">Ethiopian mustard</name>
    <name type="synonym">Abyssinian cabbage</name>
    <dbReference type="NCBI Taxonomy" id="52824"/>
    <lineage>
        <taxon>Eukaryota</taxon>
        <taxon>Viridiplantae</taxon>
        <taxon>Streptophyta</taxon>
        <taxon>Embryophyta</taxon>
        <taxon>Tracheophyta</taxon>
        <taxon>Spermatophyta</taxon>
        <taxon>Magnoliopsida</taxon>
        <taxon>eudicotyledons</taxon>
        <taxon>Gunneridae</taxon>
        <taxon>Pentapetalae</taxon>
        <taxon>rosids</taxon>
        <taxon>malvids</taxon>
        <taxon>Brassicales</taxon>
        <taxon>Brassicaceae</taxon>
        <taxon>Brassiceae</taxon>
        <taxon>Brassica</taxon>
    </lineage>
</organism>
<dbReference type="Proteomes" id="UP000886595">
    <property type="component" value="Unassembled WGS sequence"/>
</dbReference>
<evidence type="ECO:0000313" key="3">
    <source>
        <dbReference type="EMBL" id="KAG2261705.1"/>
    </source>
</evidence>
<reference evidence="3 4" key="1">
    <citation type="submission" date="2020-02" db="EMBL/GenBank/DDBJ databases">
        <authorList>
            <person name="Ma Q."/>
            <person name="Huang Y."/>
            <person name="Song X."/>
            <person name="Pei D."/>
        </authorList>
    </citation>
    <scope>NUCLEOTIDE SEQUENCE [LARGE SCALE GENOMIC DNA]</scope>
    <source>
        <strain evidence="3">Sxm20200214</strain>
        <tissue evidence="3">Leaf</tissue>
    </source>
</reference>
<comment type="pathway">
    <text evidence="1">Cofactor biosynthesis; NAD(+) biosynthesis.</text>
</comment>
<feature type="domain" description="Quinolinate phosphoribosyl transferase C-terminal" evidence="2">
    <location>
        <begin position="9"/>
        <end position="57"/>
    </location>
</feature>
<gene>
    <name evidence="3" type="ORF">Bca52824_068784</name>
</gene>
<accession>A0A8X7U0G3</accession>
<sequence>MLENIVVPLENEDVDITMLRDAVELISGRVETEASGNVTIETIYKIGQSGVTFISRAMQSWLLRSGEGQNEPRS</sequence>
<dbReference type="InterPro" id="IPR002638">
    <property type="entry name" value="Quinolinate_PRibosylTrfase_C"/>
</dbReference>
<evidence type="ECO:0000256" key="1">
    <source>
        <dbReference type="ARBA" id="ARBA00004790"/>
    </source>
</evidence>
<keyword evidence="4" id="KW-1185">Reference proteome</keyword>
<dbReference type="InterPro" id="IPR013785">
    <property type="entry name" value="Aldolase_TIM"/>
</dbReference>